<dbReference type="Pfam" id="PF01103">
    <property type="entry name" value="Omp85"/>
    <property type="match status" value="1"/>
</dbReference>
<gene>
    <name evidence="5" type="ORF">JL102_21050</name>
</gene>
<comment type="caution">
    <text evidence="5">The sequence shown here is derived from an EMBL/GenBank/DDBJ whole genome shotgun (WGS) entry which is preliminary data.</text>
</comment>
<keyword evidence="6" id="KW-1185">Reference proteome</keyword>
<evidence type="ECO:0000256" key="1">
    <source>
        <dbReference type="ARBA" id="ARBA00004370"/>
    </source>
</evidence>
<proteinExistence type="predicted"/>
<dbReference type="Gene3D" id="2.40.160.50">
    <property type="entry name" value="membrane protein fhac: a member of the omp85/tpsb transporter family"/>
    <property type="match status" value="1"/>
</dbReference>
<keyword evidence="3" id="KW-0175">Coiled coil</keyword>
<accession>A0A937F8X9</accession>
<dbReference type="Proteomes" id="UP000659388">
    <property type="component" value="Unassembled WGS sequence"/>
</dbReference>
<dbReference type="EMBL" id="JAESIY010000015">
    <property type="protein sequence ID" value="MBL3658652.1"/>
    <property type="molecule type" value="Genomic_DNA"/>
</dbReference>
<dbReference type="RefSeq" id="WP_202246448.1">
    <property type="nucleotide sequence ID" value="NZ_JAESIY010000015.1"/>
</dbReference>
<reference evidence="5" key="1">
    <citation type="submission" date="2021-01" db="EMBL/GenBank/DDBJ databases">
        <title>Fulvivirga kasyanovii gen. nov., sp nov., a novel member of the phylum Bacteroidetes isolated from seawater in a mussel farm.</title>
        <authorList>
            <person name="Zhao L.-H."/>
            <person name="Wang Z.-J."/>
        </authorList>
    </citation>
    <scope>NUCLEOTIDE SEQUENCE</scope>
    <source>
        <strain evidence="5">2943</strain>
    </source>
</reference>
<feature type="coiled-coil region" evidence="3">
    <location>
        <begin position="113"/>
        <end position="147"/>
    </location>
</feature>
<evidence type="ECO:0000256" key="2">
    <source>
        <dbReference type="ARBA" id="ARBA00023136"/>
    </source>
</evidence>
<evidence type="ECO:0000259" key="4">
    <source>
        <dbReference type="Pfam" id="PF01103"/>
    </source>
</evidence>
<name>A0A937F8X9_9BACT</name>
<feature type="domain" description="Bacterial surface antigen (D15)" evidence="4">
    <location>
        <begin position="505"/>
        <end position="793"/>
    </location>
</feature>
<evidence type="ECO:0000313" key="5">
    <source>
        <dbReference type="EMBL" id="MBL3658652.1"/>
    </source>
</evidence>
<protein>
    <submittedName>
        <fullName evidence="5">BamA/TamA family outer membrane protein</fullName>
    </submittedName>
</protein>
<evidence type="ECO:0000313" key="6">
    <source>
        <dbReference type="Proteomes" id="UP000659388"/>
    </source>
</evidence>
<keyword evidence="2" id="KW-0472">Membrane</keyword>
<dbReference type="GO" id="GO:0019867">
    <property type="term" value="C:outer membrane"/>
    <property type="evidence" value="ECO:0007669"/>
    <property type="project" value="InterPro"/>
</dbReference>
<evidence type="ECO:0000256" key="3">
    <source>
        <dbReference type="SAM" id="Coils"/>
    </source>
</evidence>
<organism evidence="5 6">
    <name type="scientific">Fulvivirga sediminis</name>
    <dbReference type="NCBI Taxonomy" id="2803949"/>
    <lineage>
        <taxon>Bacteria</taxon>
        <taxon>Pseudomonadati</taxon>
        <taxon>Bacteroidota</taxon>
        <taxon>Cytophagia</taxon>
        <taxon>Cytophagales</taxon>
        <taxon>Fulvivirgaceae</taxon>
        <taxon>Fulvivirga</taxon>
    </lineage>
</organism>
<dbReference type="AlphaFoldDB" id="A0A937F8X9"/>
<sequence>MNFAVVLDIISYKLLISLRAHYIFIFITGFLLSGCLGSKYLKPDEKLLYKQKIKSSNELDKEDLNQLYAQKPNRQFPIVPFSPYVWFYYYGQKRYDADKYKAKRNETRIKWNRKIAQAQAKEKTKKVKKLERKKQKKIARINKTIQEGNIWMRWGEPIAVYDSSLSRLTMDRFRLYLYSKGFFQATVDTTLRLYNDKVSIKYIIDEGEPYTIDKIMLESTDEDIIQLIKKNKADSKLKIGDNYDQSKISSEREWIDQLLKDHGYFDFSRQYVEFNVDTAYGGNKKIAIETVINEPKKGTHKVFTVDSVNFTTDANTTTTPSDSLRKSETYNGTTYRFYENLYNFKILNRRVFVKKDSVYSKSNTFTTQRQLANLDHFRFININYDSADGKLIANIYTSPLSRYQWTNEVGINVTQGFPGPFYNLSFKKRNVFKGLEILELNGRVGIEGVAPATEIQEVYASVEAGVNASLTFPQFVLPLSSKAKERLGRLNPKTRLLIGYTYTDRPEYVRENINISNSYSWQSEKQTLFNFTSTDISIINSDLSQSFRDTLLVLADRGNRLINTFRPSFVSSMNFSTTWNNNSYGINFENSSFFRIYLESGGTSLNFIDPGPIERQGLEYYKYIKLSIDKRKINPINENTTLAYRINAGIAKPYSDNQILPYEKYFFAGGSNGIRAWRPRRLGPGSFSSIDSVSNRVTYNFEQPGELLIEGSIELRKNLIGFIDYAAFIDFGNIWMIQKDPSRPGSQFKLDRFYKEIAVGGGLGLRFDFSFLVLRLDAGMKLYDPARPEGKRFITSSGYYDEPFTPTAAEAVVLNIGIGYPF</sequence>
<dbReference type="InterPro" id="IPR000184">
    <property type="entry name" value="Bac_surfAg_D15"/>
</dbReference>
<comment type="subcellular location">
    <subcellularLocation>
        <location evidence="1">Membrane</location>
    </subcellularLocation>
</comment>